<organism evidence="8 9">
    <name type="scientific">Cellulomonas humilata</name>
    <dbReference type="NCBI Taxonomy" id="144055"/>
    <lineage>
        <taxon>Bacteria</taxon>
        <taxon>Bacillati</taxon>
        <taxon>Actinomycetota</taxon>
        <taxon>Actinomycetes</taxon>
        <taxon>Micrococcales</taxon>
        <taxon>Cellulomonadaceae</taxon>
        <taxon>Cellulomonas</taxon>
    </lineage>
</organism>
<gene>
    <name evidence="8" type="ORF">J2X26_001457</name>
</gene>
<comment type="subcellular location">
    <subcellularLocation>
        <location evidence="1">Cell membrane</location>
        <topology evidence="1">Single-pass membrane protein</topology>
    </subcellularLocation>
</comment>
<dbReference type="Proteomes" id="UP001239626">
    <property type="component" value="Unassembled WGS sequence"/>
</dbReference>
<evidence type="ECO:0000259" key="7">
    <source>
        <dbReference type="Pfam" id="PF04024"/>
    </source>
</evidence>
<keyword evidence="2" id="KW-1003">Cell membrane</keyword>
<keyword evidence="9" id="KW-1185">Reference proteome</keyword>
<evidence type="ECO:0000313" key="8">
    <source>
        <dbReference type="EMBL" id="MDQ0373146.1"/>
    </source>
</evidence>
<dbReference type="InterPro" id="IPR007168">
    <property type="entry name" value="Phageshock_PspC_N"/>
</dbReference>
<evidence type="ECO:0000256" key="6">
    <source>
        <dbReference type="SAM" id="Phobius"/>
    </source>
</evidence>
<accession>A0ABU0EDK6</accession>
<dbReference type="EMBL" id="JAUSVB010000002">
    <property type="protein sequence ID" value="MDQ0373146.1"/>
    <property type="molecule type" value="Genomic_DNA"/>
</dbReference>
<dbReference type="Pfam" id="PF04024">
    <property type="entry name" value="PspC"/>
    <property type="match status" value="1"/>
</dbReference>
<keyword evidence="3 6" id="KW-0812">Transmembrane</keyword>
<comment type="caution">
    <text evidence="8">The sequence shown here is derived from an EMBL/GenBank/DDBJ whole genome shotgun (WGS) entry which is preliminary data.</text>
</comment>
<evidence type="ECO:0000256" key="5">
    <source>
        <dbReference type="ARBA" id="ARBA00023136"/>
    </source>
</evidence>
<protein>
    <submittedName>
        <fullName evidence="8">Phage shock protein PspC (Stress-responsive transcriptional regulator)</fullName>
    </submittedName>
</protein>
<dbReference type="InterPro" id="IPR052027">
    <property type="entry name" value="PspC"/>
</dbReference>
<proteinExistence type="predicted"/>
<sequence>MGSIHDGMARQGLVRPVDGRVLGGVCAGLGQRFGIAPFHARLLFVLILFVLPGSQLLIYPLLWILMPTEHRVTTPVDAAPGRY</sequence>
<keyword evidence="5 6" id="KW-0472">Membrane</keyword>
<feature type="transmembrane region" description="Helical" evidence="6">
    <location>
        <begin position="42"/>
        <end position="66"/>
    </location>
</feature>
<dbReference type="PANTHER" id="PTHR33885:SF3">
    <property type="entry name" value="PHAGE SHOCK PROTEIN C"/>
    <property type="match status" value="1"/>
</dbReference>
<dbReference type="PANTHER" id="PTHR33885">
    <property type="entry name" value="PHAGE SHOCK PROTEIN C"/>
    <property type="match status" value="1"/>
</dbReference>
<dbReference type="RefSeq" id="WP_307491046.1">
    <property type="nucleotide sequence ID" value="NZ_JAUSVB010000002.1"/>
</dbReference>
<evidence type="ECO:0000256" key="4">
    <source>
        <dbReference type="ARBA" id="ARBA00022989"/>
    </source>
</evidence>
<feature type="domain" description="Phage shock protein PspC N-terminal" evidence="7">
    <location>
        <begin position="12"/>
        <end position="69"/>
    </location>
</feature>
<evidence type="ECO:0000256" key="1">
    <source>
        <dbReference type="ARBA" id="ARBA00004162"/>
    </source>
</evidence>
<evidence type="ECO:0000313" key="9">
    <source>
        <dbReference type="Proteomes" id="UP001239626"/>
    </source>
</evidence>
<keyword evidence="4 6" id="KW-1133">Transmembrane helix</keyword>
<evidence type="ECO:0000256" key="2">
    <source>
        <dbReference type="ARBA" id="ARBA00022475"/>
    </source>
</evidence>
<evidence type="ECO:0000256" key="3">
    <source>
        <dbReference type="ARBA" id="ARBA00022692"/>
    </source>
</evidence>
<reference evidence="8 9" key="1">
    <citation type="submission" date="2023-07" db="EMBL/GenBank/DDBJ databases">
        <title>Sorghum-associated microbial communities from plants grown in Nebraska, USA.</title>
        <authorList>
            <person name="Schachtman D."/>
        </authorList>
    </citation>
    <scope>NUCLEOTIDE SEQUENCE [LARGE SCALE GENOMIC DNA]</scope>
    <source>
        <strain evidence="8 9">BE332</strain>
    </source>
</reference>
<name>A0ABU0EDK6_9CELL</name>